<keyword evidence="2" id="KW-0677">Repeat</keyword>
<dbReference type="InterPro" id="IPR036873">
    <property type="entry name" value="Rhodanese-like_dom_sf"/>
</dbReference>
<feature type="domain" description="Rhodanese" evidence="3">
    <location>
        <begin position="25"/>
        <end position="149"/>
    </location>
</feature>
<dbReference type="AlphaFoldDB" id="A0AAF0EYX9"/>
<sequence>MNLHRAANIPPLVLGPQAVAKLLRSEAPPRILDATWFLNAPGATPRNALDEFRRGPRVPTSSFWDVDQIATRGESVRNLPHMMPSAAQFAEAARKHGIARSSHVVVYDRLGVFSAPRTVFTFRAFGHPRVSLLDGGLPAWEEAGLPLETAPPSEPQPLDASAYPTPELSSAWIRSFDEMLANIGAGMRRQTVLDARPAARFAGTAPEPRPGVASGHIPGSVSLPFPAVLAERGGTAGAKYTVMREQHELWQIIDRALADAGGIDKLRHDASAKDAVGVSLTCGSGMTAAVLWLALQQLGIDGGIYDESWMGWGARAANGEAPVAKSAE</sequence>
<reference evidence="4" key="1">
    <citation type="submission" date="2023-03" db="EMBL/GenBank/DDBJ databases">
        <title>Mating type loci evolution in Malassezia.</title>
        <authorList>
            <person name="Coelho M.A."/>
        </authorList>
    </citation>
    <scope>NUCLEOTIDE SEQUENCE</scope>
    <source>
        <strain evidence="4">CBS 11721</strain>
    </source>
</reference>
<dbReference type="GO" id="GO:0004792">
    <property type="term" value="F:thiosulfate-cyanide sulfurtransferase activity"/>
    <property type="evidence" value="ECO:0007669"/>
    <property type="project" value="TreeGrafter"/>
</dbReference>
<evidence type="ECO:0000313" key="4">
    <source>
        <dbReference type="EMBL" id="WFD37009.1"/>
    </source>
</evidence>
<proteinExistence type="predicted"/>
<name>A0AAF0EYX9_9BASI</name>
<evidence type="ECO:0000256" key="1">
    <source>
        <dbReference type="ARBA" id="ARBA00022679"/>
    </source>
</evidence>
<keyword evidence="1" id="KW-0808">Transferase</keyword>
<protein>
    <recommendedName>
        <fullName evidence="3">Rhodanese domain-containing protein</fullName>
    </recommendedName>
</protein>
<dbReference type="InterPro" id="IPR001763">
    <property type="entry name" value="Rhodanese-like_dom"/>
</dbReference>
<dbReference type="CDD" id="cd01448">
    <property type="entry name" value="TST_Repeat_1"/>
    <property type="match status" value="1"/>
</dbReference>
<gene>
    <name evidence="4" type="ORF">MCUN1_003901</name>
</gene>
<dbReference type="SUPFAM" id="SSF52821">
    <property type="entry name" value="Rhodanese/Cell cycle control phosphatase"/>
    <property type="match status" value="2"/>
</dbReference>
<evidence type="ECO:0000259" key="3">
    <source>
        <dbReference type="PROSITE" id="PS50206"/>
    </source>
</evidence>
<dbReference type="EMBL" id="CP119882">
    <property type="protein sequence ID" value="WFD37009.1"/>
    <property type="molecule type" value="Genomic_DNA"/>
</dbReference>
<evidence type="ECO:0000256" key="2">
    <source>
        <dbReference type="ARBA" id="ARBA00022737"/>
    </source>
</evidence>
<dbReference type="InterPro" id="IPR045078">
    <property type="entry name" value="TST/MPST-like"/>
</dbReference>
<dbReference type="GO" id="GO:0005739">
    <property type="term" value="C:mitochondrion"/>
    <property type="evidence" value="ECO:0007669"/>
    <property type="project" value="TreeGrafter"/>
</dbReference>
<dbReference type="Pfam" id="PF00581">
    <property type="entry name" value="Rhodanese"/>
    <property type="match status" value="2"/>
</dbReference>
<dbReference type="PANTHER" id="PTHR11364">
    <property type="entry name" value="THIOSULFATE SULFERTANSFERASE"/>
    <property type="match status" value="1"/>
</dbReference>
<dbReference type="PANTHER" id="PTHR11364:SF27">
    <property type="entry name" value="SULFURTRANSFERASE"/>
    <property type="match status" value="1"/>
</dbReference>
<dbReference type="Gene3D" id="3.40.250.10">
    <property type="entry name" value="Rhodanese-like domain"/>
    <property type="match status" value="2"/>
</dbReference>
<accession>A0AAF0EYX9</accession>
<dbReference type="PROSITE" id="PS50206">
    <property type="entry name" value="RHODANESE_3"/>
    <property type="match status" value="2"/>
</dbReference>
<keyword evidence="5" id="KW-1185">Reference proteome</keyword>
<organism evidence="4 5">
    <name type="scientific">Malassezia cuniculi</name>
    <dbReference type="NCBI Taxonomy" id="948313"/>
    <lineage>
        <taxon>Eukaryota</taxon>
        <taxon>Fungi</taxon>
        <taxon>Dikarya</taxon>
        <taxon>Basidiomycota</taxon>
        <taxon>Ustilaginomycotina</taxon>
        <taxon>Malasseziomycetes</taxon>
        <taxon>Malasseziales</taxon>
        <taxon>Malasseziaceae</taxon>
        <taxon>Malassezia</taxon>
    </lineage>
</organism>
<feature type="domain" description="Rhodanese" evidence="3">
    <location>
        <begin position="186"/>
        <end position="321"/>
    </location>
</feature>
<dbReference type="CDD" id="cd01449">
    <property type="entry name" value="TST_Repeat_2"/>
    <property type="match status" value="1"/>
</dbReference>
<dbReference type="SMART" id="SM00450">
    <property type="entry name" value="RHOD"/>
    <property type="match status" value="2"/>
</dbReference>
<dbReference type="Proteomes" id="UP001219933">
    <property type="component" value="Chromosome 6"/>
</dbReference>
<evidence type="ECO:0000313" key="5">
    <source>
        <dbReference type="Proteomes" id="UP001219933"/>
    </source>
</evidence>